<reference evidence="2" key="1">
    <citation type="submission" date="2020-03" db="EMBL/GenBank/DDBJ databases">
        <title>Studies in the Genomics of Life Span.</title>
        <authorList>
            <person name="Glass D."/>
        </authorList>
    </citation>
    <scope>NUCLEOTIDE SEQUENCE</scope>
    <source>
        <strain evidence="2">LTLLF</strain>
        <tissue evidence="2">Muscle</tissue>
    </source>
</reference>
<proteinExistence type="inferred from homology"/>
<dbReference type="GO" id="GO:0015986">
    <property type="term" value="P:proton motive force-driven ATP synthesis"/>
    <property type="evidence" value="ECO:0007669"/>
    <property type="project" value="InterPro"/>
</dbReference>
<dbReference type="InterPro" id="IPR000454">
    <property type="entry name" value="ATP_synth_F0_csu"/>
</dbReference>
<organism evidence="2 3">
    <name type="scientific">Microtus ochrogaster</name>
    <name type="common">Prairie vole</name>
    <dbReference type="NCBI Taxonomy" id="79684"/>
    <lineage>
        <taxon>Eukaryota</taxon>
        <taxon>Metazoa</taxon>
        <taxon>Chordata</taxon>
        <taxon>Craniata</taxon>
        <taxon>Vertebrata</taxon>
        <taxon>Euteleostomi</taxon>
        <taxon>Mammalia</taxon>
        <taxon>Eutheria</taxon>
        <taxon>Euarchontoglires</taxon>
        <taxon>Glires</taxon>
        <taxon>Rodentia</taxon>
        <taxon>Myomorpha</taxon>
        <taxon>Muroidea</taxon>
        <taxon>Cricetidae</taxon>
        <taxon>Arvicolinae</taxon>
        <taxon>Microtus</taxon>
    </lineage>
</organism>
<dbReference type="Gene3D" id="1.20.20.10">
    <property type="entry name" value="F1F0 ATP synthase subunit C"/>
    <property type="match status" value="1"/>
</dbReference>
<dbReference type="PANTHER" id="PTHR10031">
    <property type="entry name" value="ATP SYNTHASE LIPID-BINDING PROTEIN, MITOCHONDRIAL"/>
    <property type="match status" value="1"/>
</dbReference>
<dbReference type="GO" id="GO:0045259">
    <property type="term" value="C:proton-transporting ATP synthase complex"/>
    <property type="evidence" value="ECO:0007669"/>
    <property type="project" value="InterPro"/>
</dbReference>
<comment type="similarity">
    <text evidence="1">Belongs to the ATPase C chain family.</text>
</comment>
<comment type="caution">
    <text evidence="2">The sequence shown here is derived from an EMBL/GenBank/DDBJ whole genome shotgun (WGS) entry which is preliminary data.</text>
</comment>
<name>A0A8J6GGX4_MICOH</name>
<protein>
    <submittedName>
        <fullName evidence="2">ATP synthase F(0) complex subunit C2, mitochondrial</fullName>
    </submittedName>
</protein>
<gene>
    <name evidence="2" type="ORF">LTLLF_151085</name>
</gene>
<dbReference type="InterPro" id="IPR038662">
    <property type="entry name" value="ATP_synth_F0_csu_sf"/>
</dbReference>
<dbReference type="GO" id="GO:0015078">
    <property type="term" value="F:proton transmembrane transporter activity"/>
    <property type="evidence" value="ECO:0007669"/>
    <property type="project" value="InterPro"/>
</dbReference>
<evidence type="ECO:0000313" key="3">
    <source>
        <dbReference type="Proteomes" id="UP000710432"/>
    </source>
</evidence>
<dbReference type="InterPro" id="IPR035921">
    <property type="entry name" value="F/V-ATP_Csub_sf"/>
</dbReference>
<dbReference type="SUPFAM" id="SSF81333">
    <property type="entry name" value="F1F0 ATP synthase subunit C"/>
    <property type="match status" value="1"/>
</dbReference>
<evidence type="ECO:0000256" key="1">
    <source>
        <dbReference type="ARBA" id="ARBA00006704"/>
    </source>
</evidence>
<feature type="non-terminal residue" evidence="2">
    <location>
        <position position="1"/>
    </location>
</feature>
<accession>A0A8J6GGX4</accession>
<sequence length="95" mass="9549">IATAAKLIGTGALTVGVAGSGLDRAGIGAGFSGGIIAYARRPFLKQQLFSNASLGFALSEAVKLFVLFARARLRGVAKPAGLLLQLCASSGARVC</sequence>
<dbReference type="PANTHER" id="PTHR10031:SF32">
    <property type="entry name" value="ATP SYNTHASE LIPID-BINDING PROTEIN"/>
    <property type="match status" value="1"/>
</dbReference>
<dbReference type="AlphaFoldDB" id="A0A8J6GGX4"/>
<evidence type="ECO:0000313" key="2">
    <source>
        <dbReference type="EMBL" id="KAH0511049.1"/>
    </source>
</evidence>
<dbReference type="Proteomes" id="UP000710432">
    <property type="component" value="Unassembled WGS sequence"/>
</dbReference>
<dbReference type="EMBL" id="JAATJU010022300">
    <property type="protein sequence ID" value="KAH0511049.1"/>
    <property type="molecule type" value="Genomic_DNA"/>
</dbReference>